<comment type="caution">
    <text evidence="3">The sequence shown here is derived from an EMBL/GenBank/DDBJ whole genome shotgun (WGS) entry which is preliminary data.</text>
</comment>
<organism evidence="3 4">
    <name type="scientific">Castellaniella daejeonensis</name>
    <dbReference type="NCBI Taxonomy" id="659013"/>
    <lineage>
        <taxon>Bacteria</taxon>
        <taxon>Pseudomonadati</taxon>
        <taxon>Pseudomonadota</taxon>
        <taxon>Betaproteobacteria</taxon>
        <taxon>Burkholderiales</taxon>
        <taxon>Alcaligenaceae</taxon>
        <taxon>Castellaniella</taxon>
    </lineage>
</organism>
<dbReference type="RefSeq" id="WP_325124247.1">
    <property type="nucleotide sequence ID" value="NZ_BAAAFN010000007.1"/>
</dbReference>
<dbReference type="Pfam" id="PF01312">
    <property type="entry name" value="Bac_export_2"/>
    <property type="match status" value="1"/>
</dbReference>
<dbReference type="PANTHER" id="PTHR30531">
    <property type="entry name" value="FLAGELLAR BIOSYNTHETIC PROTEIN FLHB"/>
    <property type="match status" value="1"/>
</dbReference>
<evidence type="ECO:0000313" key="3">
    <source>
        <dbReference type="EMBL" id="GAA0221751.1"/>
    </source>
</evidence>
<dbReference type="Gene3D" id="3.40.1690.10">
    <property type="entry name" value="secretion proteins EscU"/>
    <property type="match status" value="1"/>
</dbReference>
<evidence type="ECO:0008006" key="5">
    <source>
        <dbReference type="Google" id="ProtNLM"/>
    </source>
</evidence>
<dbReference type="Proteomes" id="UP001501176">
    <property type="component" value="Unassembled WGS sequence"/>
</dbReference>
<evidence type="ECO:0000256" key="2">
    <source>
        <dbReference type="SAM" id="MobiDB-lite"/>
    </source>
</evidence>
<dbReference type="InterPro" id="IPR006135">
    <property type="entry name" value="T3SS_substrate_exporter"/>
</dbReference>
<gene>
    <name evidence="3" type="ORF">GCM10009125_08480</name>
</gene>
<dbReference type="EMBL" id="BAAAFN010000007">
    <property type="protein sequence ID" value="GAA0221751.1"/>
    <property type="molecule type" value="Genomic_DNA"/>
</dbReference>
<comment type="similarity">
    <text evidence="1">Belongs to the type III secretion exporter family.</text>
</comment>
<accession>A0ABN0THD9</accession>
<dbReference type="InterPro" id="IPR029025">
    <property type="entry name" value="T3SS_substrate_exporter_C"/>
</dbReference>
<feature type="region of interest" description="Disordered" evidence="2">
    <location>
        <begin position="94"/>
        <end position="123"/>
    </location>
</feature>
<keyword evidence="4" id="KW-1185">Reference proteome</keyword>
<name>A0ABN0THD9_9BURK</name>
<evidence type="ECO:0000313" key="4">
    <source>
        <dbReference type="Proteomes" id="UP001501176"/>
    </source>
</evidence>
<evidence type="ECO:0000256" key="1">
    <source>
        <dbReference type="ARBA" id="ARBA00010690"/>
    </source>
</evidence>
<protein>
    <recommendedName>
        <fullName evidence="5">Flagellar biosynthesis protein FlhB</fullName>
    </recommendedName>
</protein>
<reference evidence="3 4" key="1">
    <citation type="journal article" date="2019" name="Int. J. Syst. Evol. Microbiol.">
        <title>The Global Catalogue of Microorganisms (GCM) 10K type strain sequencing project: providing services to taxonomists for standard genome sequencing and annotation.</title>
        <authorList>
            <consortium name="The Broad Institute Genomics Platform"/>
            <consortium name="The Broad Institute Genome Sequencing Center for Infectious Disease"/>
            <person name="Wu L."/>
            <person name="Ma J."/>
        </authorList>
    </citation>
    <scope>NUCLEOTIDE SEQUENCE [LARGE SCALE GENOMIC DNA]</scope>
    <source>
        <strain evidence="3 4">JCM 16240</strain>
    </source>
</reference>
<dbReference type="SUPFAM" id="SSF160544">
    <property type="entry name" value="EscU C-terminal domain-like"/>
    <property type="match status" value="1"/>
</dbReference>
<dbReference type="PANTHER" id="PTHR30531:SF12">
    <property type="entry name" value="FLAGELLAR BIOSYNTHETIC PROTEIN FLHB"/>
    <property type="match status" value="1"/>
</dbReference>
<sequence length="123" mass="13371">MKSPHPDPNRPSAVAIRYDPSDSAPRVVAKGYGTLAETIVRTAREHGLYVHESPELVSLLMQVDLDAHIPPKLYVAIAELLAWLYALDTEGGVVRRSPDEDEPITPMEQTPPAGPSQAHGPMV</sequence>
<proteinExistence type="inferred from homology"/>